<dbReference type="Pfam" id="PF00583">
    <property type="entry name" value="Acetyltransf_1"/>
    <property type="match status" value="1"/>
</dbReference>
<dbReference type="InterPro" id="IPR016181">
    <property type="entry name" value="Acyl_CoA_acyltransferase"/>
</dbReference>
<dbReference type="Gene3D" id="3.40.630.30">
    <property type="match status" value="1"/>
</dbReference>
<name>A0ABT2N4J5_9CYAN</name>
<dbReference type="SUPFAM" id="SSF55729">
    <property type="entry name" value="Acyl-CoA N-acyltransferases (Nat)"/>
    <property type="match status" value="1"/>
</dbReference>
<gene>
    <name evidence="2" type="ORF">NG792_07820</name>
</gene>
<dbReference type="InterPro" id="IPR000182">
    <property type="entry name" value="GNAT_dom"/>
</dbReference>
<dbReference type="RefSeq" id="WP_261235069.1">
    <property type="nucleotide sequence ID" value="NZ_JAMXFA010000008.1"/>
</dbReference>
<proteinExistence type="predicted"/>
<dbReference type="PANTHER" id="PTHR43617">
    <property type="entry name" value="L-AMINO ACID N-ACETYLTRANSFERASE"/>
    <property type="match status" value="1"/>
</dbReference>
<evidence type="ECO:0000259" key="1">
    <source>
        <dbReference type="PROSITE" id="PS51186"/>
    </source>
</evidence>
<organism evidence="2 3">
    <name type="scientific">Laspinema olomoucense D3b</name>
    <dbReference type="NCBI Taxonomy" id="2953688"/>
    <lineage>
        <taxon>Bacteria</taxon>
        <taxon>Bacillati</taxon>
        <taxon>Cyanobacteriota</taxon>
        <taxon>Cyanophyceae</taxon>
        <taxon>Oscillatoriophycideae</taxon>
        <taxon>Oscillatoriales</taxon>
        <taxon>Laspinemataceae</taxon>
        <taxon>Laspinema</taxon>
        <taxon>Laspinema olomoucense</taxon>
    </lineage>
</organism>
<reference evidence="2 3" key="1">
    <citation type="journal article" date="2022" name="Front. Microbiol.">
        <title>High genomic differentiation and limited gene flow indicate recent cryptic speciation within the genus Laspinema (cyanobacteria).</title>
        <authorList>
            <person name="Stanojkovic A."/>
            <person name="Skoupy S."/>
            <person name="Skaloud P."/>
            <person name="Dvorak P."/>
        </authorList>
    </citation>
    <scope>NUCLEOTIDE SEQUENCE [LARGE SCALE GENOMIC DNA]</scope>
    <source>
        <strain evidence="2 3">D3b</strain>
    </source>
</reference>
<evidence type="ECO:0000313" key="2">
    <source>
        <dbReference type="EMBL" id="MCT7977608.1"/>
    </source>
</evidence>
<protein>
    <submittedName>
        <fullName evidence="2">GNAT family N-acetyltransferase</fullName>
    </submittedName>
</protein>
<dbReference type="InterPro" id="IPR050276">
    <property type="entry name" value="MshD_Acetyltransferase"/>
</dbReference>
<keyword evidence="3" id="KW-1185">Reference proteome</keyword>
<dbReference type="EMBL" id="JAMXFA010000008">
    <property type="protein sequence ID" value="MCT7977608.1"/>
    <property type="molecule type" value="Genomic_DNA"/>
</dbReference>
<dbReference type="PROSITE" id="PS51186">
    <property type="entry name" value="GNAT"/>
    <property type="match status" value="1"/>
</dbReference>
<sequence length="149" mass="17353">MDDLAIRKGKLPDIEGVVYLDRQIFGDDCYSHLVMRQFYEVCNELFYVAVIDKEIVGYTIGCPQFNTNHAWLLSLCIHPDWQRKGIGKKLIKQFLSQVSSFGLKNIYLTAKPEDKIVIKIYENFGFEKTSCEENYFGLGHSRIVMRKQM</sequence>
<dbReference type="CDD" id="cd04301">
    <property type="entry name" value="NAT_SF"/>
    <property type="match status" value="1"/>
</dbReference>
<evidence type="ECO:0000313" key="3">
    <source>
        <dbReference type="Proteomes" id="UP001525961"/>
    </source>
</evidence>
<dbReference type="PIRSF" id="PIRSF037663">
    <property type="entry name" value="Acetyltransf_GNAT_prd"/>
    <property type="match status" value="1"/>
</dbReference>
<comment type="caution">
    <text evidence="2">The sequence shown here is derived from an EMBL/GenBank/DDBJ whole genome shotgun (WGS) entry which is preliminary data.</text>
</comment>
<accession>A0ABT2N4J5</accession>
<dbReference type="Proteomes" id="UP001525961">
    <property type="component" value="Unassembled WGS sequence"/>
</dbReference>
<feature type="domain" description="N-acetyltransferase" evidence="1">
    <location>
        <begin position="4"/>
        <end position="149"/>
    </location>
</feature>
<dbReference type="InterPro" id="IPR017255">
    <property type="entry name" value="AcTrfase_GNAT_prd"/>
</dbReference>
<dbReference type="PANTHER" id="PTHR43617:SF38">
    <property type="entry name" value="N-ACETYLTRANSFERASE DOMAIN-CONTAINING PROTEIN"/>
    <property type="match status" value="1"/>
</dbReference>